<protein>
    <submittedName>
        <fullName evidence="2">Uncharacterized protein</fullName>
    </submittedName>
</protein>
<dbReference type="HOGENOM" id="CLU_043926_0_0_9"/>
<gene>
    <name evidence="2" type="ORF">HMPREF9372_3362</name>
</gene>
<dbReference type="RefSeq" id="WP_009498053.1">
    <property type="nucleotide sequence ID" value="NZ_GL982998.1"/>
</dbReference>
<accession>F9DX31</accession>
<reference evidence="2 3" key="1">
    <citation type="submission" date="2011-04" db="EMBL/GenBank/DDBJ databases">
        <authorList>
            <person name="Muzny D."/>
            <person name="Qin X."/>
            <person name="Deng J."/>
            <person name="Jiang H."/>
            <person name="Liu Y."/>
            <person name="Qu J."/>
            <person name="Song X.-Z."/>
            <person name="Zhang L."/>
            <person name="Thornton R."/>
            <person name="Coyle M."/>
            <person name="Francisco L."/>
            <person name="Jackson L."/>
            <person name="Javaid M."/>
            <person name="Korchina V."/>
            <person name="Kovar C."/>
            <person name="Mata R."/>
            <person name="Mathew T."/>
            <person name="Ngo R."/>
            <person name="Nguyen L."/>
            <person name="Nguyen N."/>
            <person name="Okwuonu G."/>
            <person name="Ongeri F."/>
            <person name="Pham C."/>
            <person name="Simmons D."/>
            <person name="Wilczek-Boney K."/>
            <person name="Hale W."/>
            <person name="Jakkamsetti A."/>
            <person name="Pham P."/>
            <person name="Ruth R."/>
            <person name="San Lucas F."/>
            <person name="Warren J."/>
            <person name="Zhang J."/>
            <person name="Zhao Z."/>
            <person name="Zhou C."/>
            <person name="Zhu D."/>
            <person name="Lee S."/>
            <person name="Bess C."/>
            <person name="Blankenburg K."/>
            <person name="Forbes L."/>
            <person name="Fu Q."/>
            <person name="Gubbala S."/>
            <person name="Hirani K."/>
            <person name="Jayaseelan J.C."/>
            <person name="Lara F."/>
            <person name="Munidasa M."/>
            <person name="Palculict T."/>
            <person name="Patil S."/>
            <person name="Pu L.-L."/>
            <person name="Saada N."/>
            <person name="Tang L."/>
            <person name="Weissenberger G."/>
            <person name="Zhu Y."/>
            <person name="Hemphill L."/>
            <person name="Shang Y."/>
            <person name="Youmans B."/>
            <person name="Ayvaz T."/>
            <person name="Ross M."/>
            <person name="Santibanez J."/>
            <person name="Aqrawi P."/>
            <person name="Gross S."/>
            <person name="Joshi V."/>
            <person name="Fowler G."/>
            <person name="Nazareth L."/>
            <person name="Reid J."/>
            <person name="Worley K."/>
            <person name="Petrosino J."/>
            <person name="Highlander S."/>
            <person name="Gibbs R."/>
        </authorList>
    </citation>
    <scope>NUCLEOTIDE SEQUENCE [LARGE SCALE GENOMIC DNA]</scope>
    <source>
        <strain evidence="2 3">2681</strain>
    </source>
</reference>
<dbReference type="AlphaFoldDB" id="F9DX31"/>
<evidence type="ECO:0000313" key="3">
    <source>
        <dbReference type="Proteomes" id="UP000005316"/>
    </source>
</evidence>
<evidence type="ECO:0000256" key="1">
    <source>
        <dbReference type="SAM" id="MobiDB-lite"/>
    </source>
</evidence>
<name>F9DX31_9BACL</name>
<dbReference type="OrthoDB" id="2534901at2"/>
<dbReference type="eggNOG" id="ENOG502Z9KA">
    <property type="taxonomic scope" value="Bacteria"/>
</dbReference>
<proteinExistence type="predicted"/>
<sequence length="392" mass="42690">MTQPIICGEMSQSQKKIFQLFGNLAGEMRIDDIPTAPSVNIDELKKGDSDPLEVVVEIPASKSKRGWNYKGQSLQDIVTAVNSSTLNGFLGHQKPEDVSNQFLPPVTHWVGAKMVGEIAYFRGVVDSSATDLKRWIRSGRIKQVSIFGRPKLQRSGRETNVIGYEPMSIDWTPLDRAGMNTRIVAMSGEMWDLEGEGPSGEMNGNEGGRTMNPEEVLAALKTMLGNKQITVPMIAGEMGWKPEEVASDIDKDWAAGVTASVAKLQEVEKALGISGEMDVVQVAKDAANAIKAQEAVKFDKMVGEMVDEKVKSEAVRKELYDPKTALGKMWGYHSSGFSAEKTKEELAGEMDSFLADEVVKGLISNHHTDKPAGTGGGQPPSKTTFKTKRVSL</sequence>
<comment type="caution">
    <text evidence="2">The sequence shown here is derived from an EMBL/GenBank/DDBJ whole genome shotgun (WGS) entry which is preliminary data.</text>
</comment>
<dbReference type="Proteomes" id="UP000005316">
    <property type="component" value="Unassembled WGS sequence"/>
</dbReference>
<feature type="region of interest" description="Disordered" evidence="1">
    <location>
        <begin position="365"/>
        <end position="392"/>
    </location>
</feature>
<dbReference type="EMBL" id="AFPZ01000105">
    <property type="protein sequence ID" value="EGQ21079.1"/>
    <property type="molecule type" value="Genomic_DNA"/>
</dbReference>
<evidence type="ECO:0000313" key="2">
    <source>
        <dbReference type="EMBL" id="EGQ21079.1"/>
    </source>
</evidence>
<organism evidence="2 3">
    <name type="scientific">Sporosarcina newyorkensis 2681</name>
    <dbReference type="NCBI Taxonomy" id="1027292"/>
    <lineage>
        <taxon>Bacteria</taxon>
        <taxon>Bacillati</taxon>
        <taxon>Bacillota</taxon>
        <taxon>Bacilli</taxon>
        <taxon>Bacillales</taxon>
        <taxon>Caryophanaceae</taxon>
        <taxon>Sporosarcina</taxon>
    </lineage>
</organism>